<comment type="function">
    <text evidence="5">Responsible for synthesis of pseudouridine from uracil-55 in the psi GC loop of transfer RNAs.</text>
</comment>
<dbReference type="Gene3D" id="3.30.2350.10">
    <property type="entry name" value="Pseudouridine synthase"/>
    <property type="match status" value="1"/>
</dbReference>
<evidence type="ECO:0000313" key="8">
    <source>
        <dbReference type="EMBL" id="HIS83516.1"/>
    </source>
</evidence>
<reference evidence="8" key="2">
    <citation type="journal article" date="2021" name="PeerJ">
        <title>Extensive microbial diversity within the chicken gut microbiome revealed by metagenomics and culture.</title>
        <authorList>
            <person name="Gilroy R."/>
            <person name="Ravi A."/>
            <person name="Getino M."/>
            <person name="Pursley I."/>
            <person name="Horton D.L."/>
            <person name="Alikhan N.F."/>
            <person name="Baker D."/>
            <person name="Gharbi K."/>
            <person name="Hall N."/>
            <person name="Watson M."/>
            <person name="Adriaenssens E.M."/>
            <person name="Foster-Nyarko E."/>
            <person name="Jarju S."/>
            <person name="Secka A."/>
            <person name="Antonio M."/>
            <person name="Oren A."/>
            <person name="Chaudhuri R.R."/>
            <person name="La Ragione R."/>
            <person name="Hildebrand F."/>
            <person name="Pallen M.J."/>
        </authorList>
    </citation>
    <scope>NUCLEOTIDE SEQUENCE</scope>
    <source>
        <strain evidence="8">CHK152-2994</strain>
    </source>
</reference>
<evidence type="ECO:0000313" key="9">
    <source>
        <dbReference type="Proteomes" id="UP000824139"/>
    </source>
</evidence>
<dbReference type="GO" id="GO:0031119">
    <property type="term" value="P:tRNA pseudouridine synthesis"/>
    <property type="evidence" value="ECO:0007669"/>
    <property type="project" value="UniProtKB-UniRule"/>
</dbReference>
<dbReference type="InterPro" id="IPR014780">
    <property type="entry name" value="tRNA_psdUridine_synth_TruB"/>
</dbReference>
<evidence type="ECO:0000259" key="7">
    <source>
        <dbReference type="Pfam" id="PF16198"/>
    </source>
</evidence>
<protein>
    <recommendedName>
        <fullName evidence="5">tRNA pseudouridine synthase B</fullName>
        <ecNumber evidence="5">5.4.99.25</ecNumber>
    </recommendedName>
    <alternativeName>
        <fullName evidence="5">tRNA pseudouridine(55) synthase</fullName>
        <shortName evidence="5">Psi55 synthase</shortName>
    </alternativeName>
    <alternativeName>
        <fullName evidence="5">tRNA pseudouridylate synthase</fullName>
    </alternativeName>
    <alternativeName>
        <fullName evidence="5">tRNA-uridine isomerase</fullName>
    </alternativeName>
</protein>
<feature type="domain" description="tRNA pseudouridylate synthase B C-terminal" evidence="7">
    <location>
        <begin position="187"/>
        <end position="227"/>
    </location>
</feature>
<organism evidence="8 9">
    <name type="scientific">Candidatus Scatenecus faecavium</name>
    <dbReference type="NCBI Taxonomy" id="2840915"/>
    <lineage>
        <taxon>Bacteria</taxon>
        <taxon>Candidatus Scatenecus</taxon>
    </lineage>
</organism>
<dbReference type="Pfam" id="PF16198">
    <property type="entry name" value="TruB_C_2"/>
    <property type="match status" value="1"/>
</dbReference>
<gene>
    <name evidence="5 8" type="primary">truB</name>
    <name evidence="8" type="ORF">IAD41_07940</name>
</gene>
<dbReference type="InterPro" id="IPR020103">
    <property type="entry name" value="PsdUridine_synth_cat_dom_sf"/>
</dbReference>
<evidence type="ECO:0000256" key="4">
    <source>
        <dbReference type="ARBA" id="ARBA00023235"/>
    </source>
</evidence>
<comment type="caution">
    <text evidence="8">The sequence shown here is derived from an EMBL/GenBank/DDBJ whole genome shotgun (WGS) entry which is preliminary data.</text>
</comment>
<dbReference type="AlphaFoldDB" id="A0A9D1FXZ9"/>
<sequence length="299" mass="33099">MNSECSAVKGAEKLPLFGFLNVYKPQGLTSHDVVARMRRVTKIKQIGHTGTLDPFAEGVLPVCIGKATRLIEYLADDKEYLAFVKFGIETDTYDLEGEVAAVSDKKVLEAEISEQLKNFLGEISQMPPIYSAIKVKGKKLYEYAREGKEVEIQPRKVTIEKIELKNFDFASQTAEILIKCSKGTYIRSIAHDLGKNLGCGAHLVKLIRTQAGSFFVKNSIPLENFETPEIVRENLINPVKMLDYPKIIVGDDEHAKIQNGVAIANNGLASGKVVILIYNDIINAVGLTDGKKILIKKVF</sequence>
<evidence type="ECO:0000256" key="1">
    <source>
        <dbReference type="ARBA" id="ARBA00000385"/>
    </source>
</evidence>
<evidence type="ECO:0000256" key="3">
    <source>
        <dbReference type="ARBA" id="ARBA00022694"/>
    </source>
</evidence>
<dbReference type="GO" id="GO:0003723">
    <property type="term" value="F:RNA binding"/>
    <property type="evidence" value="ECO:0007669"/>
    <property type="project" value="InterPro"/>
</dbReference>
<proteinExistence type="inferred from homology"/>
<dbReference type="SUPFAM" id="SSF55120">
    <property type="entry name" value="Pseudouridine synthase"/>
    <property type="match status" value="1"/>
</dbReference>
<dbReference type="NCBIfam" id="TIGR00431">
    <property type="entry name" value="TruB"/>
    <property type="match status" value="1"/>
</dbReference>
<dbReference type="InterPro" id="IPR002501">
    <property type="entry name" value="PsdUridine_synth_N"/>
</dbReference>
<evidence type="ECO:0000259" key="6">
    <source>
        <dbReference type="Pfam" id="PF01509"/>
    </source>
</evidence>
<reference evidence="8" key="1">
    <citation type="submission" date="2020-10" db="EMBL/GenBank/DDBJ databases">
        <authorList>
            <person name="Gilroy R."/>
        </authorList>
    </citation>
    <scope>NUCLEOTIDE SEQUENCE</scope>
    <source>
        <strain evidence="8">CHK152-2994</strain>
    </source>
</reference>
<dbReference type="PANTHER" id="PTHR13767:SF2">
    <property type="entry name" value="PSEUDOURIDYLATE SYNTHASE TRUB1"/>
    <property type="match status" value="1"/>
</dbReference>
<dbReference type="GO" id="GO:1990481">
    <property type="term" value="P:mRNA pseudouridine synthesis"/>
    <property type="evidence" value="ECO:0007669"/>
    <property type="project" value="TreeGrafter"/>
</dbReference>
<dbReference type="CDD" id="cd02573">
    <property type="entry name" value="PseudoU_synth_EcTruB"/>
    <property type="match status" value="1"/>
</dbReference>
<evidence type="ECO:0000256" key="5">
    <source>
        <dbReference type="HAMAP-Rule" id="MF_01080"/>
    </source>
</evidence>
<accession>A0A9D1FXZ9</accession>
<name>A0A9D1FXZ9_9BACT</name>
<dbReference type="GO" id="GO:0160148">
    <property type="term" value="F:tRNA pseudouridine(55) synthase activity"/>
    <property type="evidence" value="ECO:0007669"/>
    <property type="project" value="UniProtKB-EC"/>
</dbReference>
<dbReference type="HAMAP" id="MF_01080">
    <property type="entry name" value="TruB_bact"/>
    <property type="match status" value="1"/>
</dbReference>
<feature type="active site" description="Nucleophile" evidence="5">
    <location>
        <position position="53"/>
    </location>
</feature>
<dbReference type="PANTHER" id="PTHR13767">
    <property type="entry name" value="TRNA-PSEUDOURIDINE SYNTHASE"/>
    <property type="match status" value="1"/>
</dbReference>
<feature type="domain" description="Pseudouridine synthase II N-terminal" evidence="6">
    <location>
        <begin position="38"/>
        <end position="186"/>
    </location>
</feature>
<comment type="catalytic activity">
    <reaction evidence="1 5">
        <text>uridine(55) in tRNA = pseudouridine(55) in tRNA</text>
        <dbReference type="Rhea" id="RHEA:42532"/>
        <dbReference type="Rhea" id="RHEA-COMP:10101"/>
        <dbReference type="Rhea" id="RHEA-COMP:10102"/>
        <dbReference type="ChEBI" id="CHEBI:65314"/>
        <dbReference type="ChEBI" id="CHEBI:65315"/>
        <dbReference type="EC" id="5.4.99.25"/>
    </reaction>
</comment>
<evidence type="ECO:0000256" key="2">
    <source>
        <dbReference type="ARBA" id="ARBA00005642"/>
    </source>
</evidence>
<comment type="similarity">
    <text evidence="2 5">Belongs to the pseudouridine synthase TruB family. Type 1 subfamily.</text>
</comment>
<dbReference type="Pfam" id="PF01509">
    <property type="entry name" value="TruB_N"/>
    <property type="match status" value="1"/>
</dbReference>
<keyword evidence="4 5" id="KW-0413">Isomerase</keyword>
<dbReference type="EMBL" id="DVJO01000172">
    <property type="protein sequence ID" value="HIS83516.1"/>
    <property type="molecule type" value="Genomic_DNA"/>
</dbReference>
<dbReference type="InterPro" id="IPR032819">
    <property type="entry name" value="TruB_C"/>
</dbReference>
<keyword evidence="3 5" id="KW-0819">tRNA processing</keyword>
<dbReference type="Proteomes" id="UP000824139">
    <property type="component" value="Unassembled WGS sequence"/>
</dbReference>
<dbReference type="EC" id="5.4.99.25" evidence="5"/>